<reference evidence="2" key="1">
    <citation type="journal article" date="2019" name="Int. J. Syst. Evol. Microbiol.">
        <title>The Global Catalogue of Microorganisms (GCM) 10K type strain sequencing project: providing services to taxonomists for standard genome sequencing and annotation.</title>
        <authorList>
            <consortium name="The Broad Institute Genomics Platform"/>
            <consortium name="The Broad Institute Genome Sequencing Center for Infectious Disease"/>
            <person name="Wu L."/>
            <person name="Ma J."/>
        </authorList>
    </citation>
    <scope>NUCLEOTIDE SEQUENCE [LARGE SCALE GENOMIC DNA]</scope>
    <source>
        <strain evidence="2">JCM 12774</strain>
    </source>
</reference>
<accession>A0ABP3IDX6</accession>
<protein>
    <submittedName>
        <fullName evidence="1">Uncharacterized protein</fullName>
    </submittedName>
</protein>
<name>A0ABP3IDX6_9BACL</name>
<evidence type="ECO:0000313" key="1">
    <source>
        <dbReference type="EMBL" id="GAA0398154.1"/>
    </source>
</evidence>
<keyword evidence="2" id="KW-1185">Reference proteome</keyword>
<dbReference type="EMBL" id="BAAACX010000014">
    <property type="protein sequence ID" value="GAA0398154.1"/>
    <property type="molecule type" value="Genomic_DNA"/>
</dbReference>
<comment type="caution">
    <text evidence="1">The sequence shown here is derived from an EMBL/GenBank/DDBJ whole genome shotgun (WGS) entry which is preliminary data.</text>
</comment>
<organism evidence="1 2">
    <name type="scientific">Paenibacillus motobuensis</name>
    <dbReference type="NCBI Taxonomy" id="295324"/>
    <lineage>
        <taxon>Bacteria</taxon>
        <taxon>Bacillati</taxon>
        <taxon>Bacillota</taxon>
        <taxon>Bacilli</taxon>
        <taxon>Bacillales</taxon>
        <taxon>Paenibacillaceae</taxon>
        <taxon>Paenibacillus</taxon>
    </lineage>
</organism>
<gene>
    <name evidence="1" type="ORF">GCM10008933_30980</name>
</gene>
<proteinExistence type="predicted"/>
<dbReference type="Proteomes" id="UP001500340">
    <property type="component" value="Unassembled WGS sequence"/>
</dbReference>
<evidence type="ECO:0000313" key="2">
    <source>
        <dbReference type="Proteomes" id="UP001500340"/>
    </source>
</evidence>
<sequence length="59" mass="6936">MKKNLEAFRRSLQSVMQEAFFCKDYHSYGSFHSPKSVIIIYGSVKIRQSVAWRPLNKVQ</sequence>